<feature type="domain" description="HVO-0234-like beta-propeller" evidence="1">
    <location>
        <begin position="3"/>
        <end position="63"/>
    </location>
</feature>
<reference evidence="2 3" key="1">
    <citation type="journal article" date="2019" name="Int. J. Syst. Evol. Microbiol.">
        <title>The Global Catalogue of Microorganisms (GCM) 10K type strain sequencing project: providing services to taxonomists for standard genome sequencing and annotation.</title>
        <authorList>
            <consortium name="The Broad Institute Genomics Platform"/>
            <consortium name="The Broad Institute Genome Sequencing Center for Infectious Disease"/>
            <person name="Wu L."/>
            <person name="Ma J."/>
        </authorList>
    </citation>
    <scope>NUCLEOTIDE SEQUENCE [LARGE SCALE GENOMIC DNA]</scope>
    <source>
        <strain evidence="2 3">NBRC 111368</strain>
    </source>
</reference>
<comment type="caution">
    <text evidence="2">The sequence shown here is derived from an EMBL/GenBank/DDBJ whole genome shotgun (WGS) entry which is preliminary data.</text>
</comment>
<dbReference type="Proteomes" id="UP001596328">
    <property type="component" value="Unassembled WGS sequence"/>
</dbReference>
<accession>A0ABD5S5W5</accession>
<proteinExistence type="predicted"/>
<organism evidence="2 3">
    <name type="scientific">Halobium palmae</name>
    <dbReference type="NCBI Taxonomy" id="1776492"/>
    <lineage>
        <taxon>Archaea</taxon>
        <taxon>Methanobacteriati</taxon>
        <taxon>Methanobacteriota</taxon>
        <taxon>Stenosarchaea group</taxon>
        <taxon>Halobacteria</taxon>
        <taxon>Halobacteriales</taxon>
        <taxon>Haloferacaceae</taxon>
        <taxon>Halobium</taxon>
    </lineage>
</organism>
<evidence type="ECO:0000313" key="3">
    <source>
        <dbReference type="Proteomes" id="UP001596328"/>
    </source>
</evidence>
<protein>
    <recommendedName>
        <fullName evidence="1">HVO-0234-like beta-propeller domain-containing protein</fullName>
    </recommendedName>
</protein>
<evidence type="ECO:0000313" key="2">
    <source>
        <dbReference type="EMBL" id="MFC6726919.1"/>
    </source>
</evidence>
<sequence>MTTIDEKRVYDDKAGKTQAVVATETGVVVVDVSDDLVGGFALAHRCTARDVAVHGGRIAVATD</sequence>
<keyword evidence="3" id="KW-1185">Reference proteome</keyword>
<gene>
    <name evidence="2" type="ORF">ACFQE1_21580</name>
</gene>
<evidence type="ECO:0000259" key="1">
    <source>
        <dbReference type="Pfam" id="PF23366"/>
    </source>
</evidence>
<dbReference type="Pfam" id="PF23366">
    <property type="entry name" value="Beta-prop_HVO_0234"/>
    <property type="match status" value="1"/>
</dbReference>
<dbReference type="InterPro" id="IPR056505">
    <property type="entry name" value="Beta-prop_HVO_0234"/>
</dbReference>
<dbReference type="AlphaFoldDB" id="A0ABD5S5W5"/>
<feature type="non-terminal residue" evidence="2">
    <location>
        <position position="63"/>
    </location>
</feature>
<dbReference type="EMBL" id="JBHSWU010001514">
    <property type="protein sequence ID" value="MFC6726919.1"/>
    <property type="molecule type" value="Genomic_DNA"/>
</dbReference>
<name>A0ABD5S5W5_9EURY</name>